<reference evidence="3 4" key="1">
    <citation type="submission" date="2019-07" db="EMBL/GenBank/DDBJ databases">
        <title>Description of 53C-WASEF.</title>
        <authorList>
            <person name="Pitt A."/>
            <person name="Hahn M.W."/>
        </authorList>
    </citation>
    <scope>NUCLEOTIDE SEQUENCE [LARGE SCALE GENOMIC DNA]</scope>
    <source>
        <strain evidence="3 4">53C-WASEF</strain>
    </source>
</reference>
<dbReference type="Proteomes" id="UP000315648">
    <property type="component" value="Unassembled WGS sequence"/>
</dbReference>
<keyword evidence="4" id="KW-1185">Reference proteome</keyword>
<evidence type="ECO:0000313" key="4">
    <source>
        <dbReference type="Proteomes" id="UP000315648"/>
    </source>
</evidence>
<gene>
    <name evidence="3" type="ORF">FPL22_08255</name>
</gene>
<sequence length="258" mass="27922">MSKLPRWRALFCFLGLVSALSAAEPVIPELRGMLATGTDRRFALAIPGGDTAWIGVGGKFSGWTLSEYRAAQDAIVLVKDGRETVLKLSSSTIGAADTKATLADAEEVLNKMKFEEMFGKIIEQQKRSVIEMTKSMTGKMKGADSADVAEFQAKVMDMIFAEMKPEEMKIEIAQIYSDVFTKSELKGLGDFYGTPAGQAMIDKQPDVQKKTMEVMMPRMMAGMAKIGPMTAEFTKQQAAKKKAAAAEAAAQATPVVSP</sequence>
<dbReference type="InterPro" id="IPR018637">
    <property type="entry name" value="DUF2059"/>
</dbReference>
<feature type="signal peptide" evidence="1">
    <location>
        <begin position="1"/>
        <end position="22"/>
    </location>
</feature>
<organism evidence="3 4">
    <name type="scientific">Rariglobus hedericola</name>
    <dbReference type="NCBI Taxonomy" id="2597822"/>
    <lineage>
        <taxon>Bacteria</taxon>
        <taxon>Pseudomonadati</taxon>
        <taxon>Verrucomicrobiota</taxon>
        <taxon>Opitutia</taxon>
        <taxon>Opitutales</taxon>
        <taxon>Opitutaceae</taxon>
        <taxon>Rariglobus</taxon>
    </lineage>
</organism>
<keyword evidence="1" id="KW-0732">Signal</keyword>
<protein>
    <submittedName>
        <fullName evidence="3">DUF2059 domain-containing protein</fullName>
    </submittedName>
</protein>
<accession>A0A556QRL1</accession>
<feature type="domain" description="DUF2059" evidence="2">
    <location>
        <begin position="166"/>
        <end position="221"/>
    </location>
</feature>
<comment type="caution">
    <text evidence="3">The sequence shown here is derived from an EMBL/GenBank/DDBJ whole genome shotgun (WGS) entry which is preliminary data.</text>
</comment>
<dbReference type="Pfam" id="PF09832">
    <property type="entry name" value="DUF2059"/>
    <property type="match status" value="1"/>
</dbReference>
<feature type="chain" id="PRO_5021747438" evidence="1">
    <location>
        <begin position="23"/>
        <end position="258"/>
    </location>
</feature>
<name>A0A556QRL1_9BACT</name>
<dbReference type="EMBL" id="VMBG01000001">
    <property type="protein sequence ID" value="TSJ79271.1"/>
    <property type="molecule type" value="Genomic_DNA"/>
</dbReference>
<proteinExistence type="predicted"/>
<evidence type="ECO:0000256" key="1">
    <source>
        <dbReference type="SAM" id="SignalP"/>
    </source>
</evidence>
<evidence type="ECO:0000259" key="2">
    <source>
        <dbReference type="Pfam" id="PF09832"/>
    </source>
</evidence>
<dbReference type="AlphaFoldDB" id="A0A556QRL1"/>
<evidence type="ECO:0000313" key="3">
    <source>
        <dbReference type="EMBL" id="TSJ79271.1"/>
    </source>
</evidence>
<dbReference type="OrthoDB" id="490569at2"/>